<dbReference type="GO" id="GO:0008097">
    <property type="term" value="F:5S rRNA binding"/>
    <property type="evidence" value="ECO:0007669"/>
    <property type="project" value="TreeGrafter"/>
</dbReference>
<dbReference type="GO" id="GO:0000027">
    <property type="term" value="P:ribosomal large subunit assembly"/>
    <property type="evidence" value="ECO:0007669"/>
    <property type="project" value="UniProtKB-UniRule"/>
</dbReference>
<comment type="caution">
    <text evidence="8">The sequence shown here is derived from an EMBL/GenBank/DDBJ whole genome shotgun (WGS) entry which is preliminary data.</text>
</comment>
<feature type="region of interest" description="Disordered" evidence="7">
    <location>
        <begin position="91"/>
        <end position="128"/>
    </location>
</feature>
<sequence>MGVPAGTSISRPAKKRLAKSKKKHWRKGTDISEVESYLHDKAHDAALGGVLGERQNDELFTIDKLPSTEKAAKKETMKHRALLQRRAARAKQLVKVEEPEPSKRAIKKATIQSKIQSSKNAPVKAPKKIAATPGEYDLWDADLTPKIALEDKEATEHYLTQTKKKQPKMPGSMRYVTSLLPKVQVAKGGASYNPTREEYVDYVTEFAEEEKKMQAEEKKLADRTRLKPGEKYITAKEKLAEVMQGLESGDEVEEQEASEDAESAAAKRKQKIKTEKQRRTAKFEKLKLLLEKEEKARKQLDNDVFRAPKLSKDVKKRLALIDLNAKLRKKRKAIKKLTTRQKLGRGEFEKYDEPFLLEQELSDSLRKMQAQNGTAVLKERFSSMQLRNMMPVPGEKPKQVLKKRLREKIVEKRSVREVTRGSKVF</sequence>
<name>A0A4U5NU43_STECR</name>
<organism evidence="8 9">
    <name type="scientific">Steinernema carpocapsae</name>
    <name type="common">Entomopathogenic nematode</name>
    <dbReference type="NCBI Taxonomy" id="34508"/>
    <lineage>
        <taxon>Eukaryota</taxon>
        <taxon>Metazoa</taxon>
        <taxon>Ecdysozoa</taxon>
        <taxon>Nematoda</taxon>
        <taxon>Chromadorea</taxon>
        <taxon>Rhabditida</taxon>
        <taxon>Tylenchina</taxon>
        <taxon>Panagrolaimomorpha</taxon>
        <taxon>Strongyloidoidea</taxon>
        <taxon>Steinernematidae</taxon>
        <taxon>Steinernema</taxon>
    </lineage>
</organism>
<dbReference type="GO" id="GO:0005730">
    <property type="term" value="C:nucleolus"/>
    <property type="evidence" value="ECO:0007669"/>
    <property type="project" value="UniProtKB-SubCell"/>
</dbReference>
<keyword evidence="9" id="KW-1185">Reference proteome</keyword>
<evidence type="ECO:0000313" key="8">
    <source>
        <dbReference type="EMBL" id="TKR86720.1"/>
    </source>
</evidence>
<reference evidence="8 9" key="2">
    <citation type="journal article" date="2019" name="G3 (Bethesda)">
        <title>Hybrid Assembly of the Genome of the Entomopathogenic Nematode Steinernema carpocapsae Identifies the X-Chromosome.</title>
        <authorList>
            <person name="Serra L."/>
            <person name="Macchietto M."/>
            <person name="Macias-Munoz A."/>
            <person name="McGill C.J."/>
            <person name="Rodriguez I.M."/>
            <person name="Rodriguez B."/>
            <person name="Murad R."/>
            <person name="Mortazavi A."/>
        </authorList>
    </citation>
    <scope>NUCLEOTIDE SEQUENCE [LARGE SCALE GENOMIC DNA]</scope>
    <source>
        <strain evidence="8 9">ALL</strain>
    </source>
</reference>
<evidence type="ECO:0000313" key="9">
    <source>
        <dbReference type="Proteomes" id="UP000298663"/>
    </source>
</evidence>
<dbReference type="Proteomes" id="UP000298663">
    <property type="component" value="Unassembled WGS sequence"/>
</dbReference>
<evidence type="ECO:0000256" key="5">
    <source>
        <dbReference type="PIRNR" id="PIRNR017302"/>
    </source>
</evidence>
<keyword evidence="4 5" id="KW-0539">Nucleus</keyword>
<evidence type="ECO:0000256" key="1">
    <source>
        <dbReference type="ARBA" id="ARBA00008838"/>
    </source>
</evidence>
<reference evidence="8 9" key="1">
    <citation type="journal article" date="2015" name="Genome Biol.">
        <title>Comparative genomics of Steinernema reveals deeply conserved gene regulatory networks.</title>
        <authorList>
            <person name="Dillman A.R."/>
            <person name="Macchietto M."/>
            <person name="Porter C.F."/>
            <person name="Rogers A."/>
            <person name="Williams B."/>
            <person name="Antoshechkin I."/>
            <person name="Lee M.M."/>
            <person name="Goodwin Z."/>
            <person name="Lu X."/>
            <person name="Lewis E.E."/>
            <person name="Goodrich-Blair H."/>
            <person name="Stock S.P."/>
            <person name="Adams B.J."/>
            <person name="Sternberg P.W."/>
            <person name="Mortazavi A."/>
        </authorList>
    </citation>
    <scope>NUCLEOTIDE SEQUENCE [LARGE SCALE GENOMIC DNA]</scope>
    <source>
        <strain evidence="8 9">ALL</strain>
    </source>
</reference>
<evidence type="ECO:0000256" key="7">
    <source>
        <dbReference type="SAM" id="MobiDB-lite"/>
    </source>
</evidence>
<accession>A0A4U5NU43</accession>
<keyword evidence="6" id="KW-0175">Coiled coil</keyword>
<comment type="subcellular location">
    <subcellularLocation>
        <location evidence="5">Nucleus</location>
        <location evidence="5">Nucleolus</location>
    </subcellularLocation>
    <subcellularLocation>
        <location evidence="5">Nucleus</location>
        <location evidence="5">Nucleoplasm</location>
    </subcellularLocation>
</comment>
<feature type="region of interest" description="Disordered" evidence="7">
    <location>
        <begin position="1"/>
        <end position="28"/>
    </location>
</feature>
<evidence type="ECO:0000256" key="6">
    <source>
        <dbReference type="SAM" id="Coils"/>
    </source>
</evidence>
<dbReference type="GO" id="GO:0005654">
    <property type="term" value="C:nucleoplasm"/>
    <property type="evidence" value="ECO:0007669"/>
    <property type="project" value="UniProtKB-SubCell"/>
</dbReference>
<dbReference type="Pfam" id="PF07767">
    <property type="entry name" value="Nop53"/>
    <property type="match status" value="1"/>
</dbReference>
<feature type="compositionally biased region" description="Polar residues" evidence="7">
    <location>
        <begin position="110"/>
        <end position="120"/>
    </location>
</feature>
<dbReference type="PANTHER" id="PTHR14211">
    <property type="entry name" value="GLIOMA SUPPRESSOR CANDIDATE REGION GENE 2"/>
    <property type="match status" value="1"/>
</dbReference>
<feature type="region of interest" description="Disordered" evidence="7">
    <location>
        <begin position="244"/>
        <end position="276"/>
    </location>
</feature>
<feature type="compositionally biased region" description="Basic residues" evidence="7">
    <location>
        <begin position="12"/>
        <end position="26"/>
    </location>
</feature>
<gene>
    <name evidence="8" type="ORF">L596_011250</name>
</gene>
<dbReference type="InterPro" id="IPR011687">
    <property type="entry name" value="Nop53/GLTSCR2"/>
</dbReference>
<evidence type="ECO:0000256" key="2">
    <source>
        <dbReference type="ARBA" id="ARBA00018339"/>
    </source>
</evidence>
<proteinExistence type="inferred from homology"/>
<comment type="similarity">
    <text evidence="1 5">Belongs to the NOP53 family.</text>
</comment>
<dbReference type="EMBL" id="AZBU02000003">
    <property type="protein sequence ID" value="TKR86720.1"/>
    <property type="molecule type" value="Genomic_DNA"/>
</dbReference>
<dbReference type="AlphaFoldDB" id="A0A4U5NU43"/>
<feature type="compositionally biased region" description="Basic and acidic residues" evidence="7">
    <location>
        <begin position="94"/>
        <end position="103"/>
    </location>
</feature>
<keyword evidence="3 5" id="KW-0690">Ribosome biogenesis</keyword>
<dbReference type="OrthoDB" id="5072at2759"/>
<dbReference type="STRING" id="34508.A0A4U5NU43"/>
<feature type="compositionally biased region" description="Acidic residues" evidence="7">
    <location>
        <begin position="248"/>
        <end position="262"/>
    </location>
</feature>
<feature type="coiled-coil region" evidence="6">
    <location>
        <begin position="283"/>
        <end position="340"/>
    </location>
</feature>
<protein>
    <recommendedName>
        <fullName evidence="2 5">Ribosome biogenesis protein NOP53</fullName>
    </recommendedName>
</protein>
<evidence type="ECO:0000256" key="3">
    <source>
        <dbReference type="ARBA" id="ARBA00022517"/>
    </source>
</evidence>
<dbReference type="PANTHER" id="PTHR14211:SF7">
    <property type="entry name" value="RIBOSOME BIOGENESIS PROTEIN NOP53"/>
    <property type="match status" value="1"/>
</dbReference>
<evidence type="ECO:0000256" key="4">
    <source>
        <dbReference type="ARBA" id="ARBA00023242"/>
    </source>
</evidence>
<dbReference type="PIRSF" id="PIRSF017302">
    <property type="entry name" value="Gltscr2"/>
    <property type="match status" value="1"/>
</dbReference>
<dbReference type="GO" id="GO:0006364">
    <property type="term" value="P:rRNA processing"/>
    <property type="evidence" value="ECO:0007669"/>
    <property type="project" value="TreeGrafter"/>
</dbReference>
<comment type="function">
    <text evidence="5">May play a role in ribosome biogenesis.</text>
</comment>